<gene>
    <name evidence="1" type="ORF">SAMN02745671_02028</name>
</gene>
<dbReference type="OrthoDB" id="1665852at2"/>
<protein>
    <submittedName>
        <fullName evidence="1">Uncharacterized protein</fullName>
    </submittedName>
</protein>
<organism evidence="1 2">
    <name type="scientific">Anaerovibrio lipolyticus DSM 3074</name>
    <dbReference type="NCBI Taxonomy" id="1120997"/>
    <lineage>
        <taxon>Bacteria</taxon>
        <taxon>Bacillati</taxon>
        <taxon>Bacillota</taxon>
        <taxon>Negativicutes</taxon>
        <taxon>Selenomonadales</taxon>
        <taxon>Selenomonadaceae</taxon>
        <taxon>Anaerovibrio</taxon>
    </lineage>
</organism>
<name>A0A1M6EVY5_9FIRM</name>
<proteinExistence type="predicted"/>
<evidence type="ECO:0000313" key="1">
    <source>
        <dbReference type="EMBL" id="SHI89550.1"/>
    </source>
</evidence>
<dbReference type="AlphaFoldDB" id="A0A1M6EVY5"/>
<dbReference type="RefSeq" id="WP_080326062.1">
    <property type="nucleotide sequence ID" value="NZ_FQYW01000017.1"/>
</dbReference>
<accession>A0A1M6EVY5</accession>
<dbReference type="Proteomes" id="UP000191240">
    <property type="component" value="Unassembled WGS sequence"/>
</dbReference>
<dbReference type="EMBL" id="FQYW01000017">
    <property type="protein sequence ID" value="SHI89550.1"/>
    <property type="molecule type" value="Genomic_DNA"/>
</dbReference>
<evidence type="ECO:0000313" key="2">
    <source>
        <dbReference type="Proteomes" id="UP000191240"/>
    </source>
</evidence>
<reference evidence="1 2" key="1">
    <citation type="submission" date="2016-11" db="EMBL/GenBank/DDBJ databases">
        <authorList>
            <person name="Jaros S."/>
            <person name="Januszkiewicz K."/>
            <person name="Wedrychowicz H."/>
        </authorList>
    </citation>
    <scope>NUCLEOTIDE SEQUENCE [LARGE SCALE GENOMIC DNA]</scope>
    <source>
        <strain evidence="1 2">DSM 3074</strain>
    </source>
</reference>
<sequence>MEENNNQQLIDMAHGMQEDIKMKMLEMIQQAASPYDILYEVANFLEDVSAERGYAQHIIDNIHTVYGIALKEKKPLEDEIKDIEDRADRIRKSLESGKFSDEENARMDFAIKAHQRKVEQLKALL</sequence>